<dbReference type="PANTHER" id="PTHR31302">
    <property type="entry name" value="TRANSMEMBRANE PROTEIN WITH METALLOPHOSPHOESTERASE DOMAIN-RELATED"/>
    <property type="match status" value="1"/>
</dbReference>
<dbReference type="STRING" id="477641.MODMU_3060"/>
<evidence type="ECO:0000256" key="1">
    <source>
        <dbReference type="SAM" id="Phobius"/>
    </source>
</evidence>
<dbReference type="InterPro" id="IPR029052">
    <property type="entry name" value="Metallo-depent_PP-like"/>
</dbReference>
<dbReference type="AlphaFoldDB" id="I4EYM3"/>
<dbReference type="SUPFAM" id="SSF56300">
    <property type="entry name" value="Metallo-dependent phosphatases"/>
    <property type="match status" value="1"/>
</dbReference>
<keyword evidence="1" id="KW-0472">Membrane</keyword>
<keyword evidence="4" id="KW-1185">Reference proteome</keyword>
<feature type="transmembrane region" description="Helical" evidence="1">
    <location>
        <begin position="108"/>
        <end position="130"/>
    </location>
</feature>
<feature type="domain" description="Calcineurin-like phosphoesterase" evidence="2">
    <location>
        <begin position="236"/>
        <end position="446"/>
    </location>
</feature>
<dbReference type="PANTHER" id="PTHR31302:SF28">
    <property type="entry name" value="METALLOPHOSPHOESTERASE, CALCINEURIN SUPERFAMILY"/>
    <property type="match status" value="1"/>
</dbReference>
<dbReference type="InterPro" id="IPR051158">
    <property type="entry name" value="Metallophosphoesterase_sf"/>
</dbReference>
<keyword evidence="1" id="KW-0812">Transmembrane</keyword>
<dbReference type="KEGG" id="mmar:MODMU_3060"/>
<dbReference type="Proteomes" id="UP000006461">
    <property type="component" value="Chromosome"/>
</dbReference>
<dbReference type="Pfam" id="PF00149">
    <property type="entry name" value="Metallophos"/>
    <property type="match status" value="1"/>
</dbReference>
<dbReference type="CDD" id="cd00838">
    <property type="entry name" value="MPP_superfamily"/>
    <property type="match status" value="1"/>
</dbReference>
<dbReference type="InterPro" id="IPR004843">
    <property type="entry name" value="Calcineurin-like_PHP"/>
</dbReference>
<dbReference type="HOGENOM" id="CLU_506987_0_0_11"/>
<accession>I4EYM3</accession>
<evidence type="ECO:0000259" key="2">
    <source>
        <dbReference type="Pfam" id="PF00149"/>
    </source>
</evidence>
<name>I4EYM3_MODI5</name>
<dbReference type="GO" id="GO:0016787">
    <property type="term" value="F:hydrolase activity"/>
    <property type="evidence" value="ECO:0007669"/>
    <property type="project" value="InterPro"/>
</dbReference>
<dbReference type="OrthoDB" id="9784378at2"/>
<dbReference type="Gene3D" id="3.60.21.10">
    <property type="match status" value="1"/>
</dbReference>
<sequence>MVAFLLRWVLRLALPVLGGAAALQLFPYRAVVQHIPFRVEGSLLTRPGLSADTTLGSWRFPDVSGLPFGVHIAPVDVDVLEITRAAGGDLAGFTQRLQADFTDQLPRIAAWIVGTFLIGVLAGLAAAAAINMSVRYLRDAPRRAHELRLRAVQLGAALVVTLAVAGYGALSYNPDWVRQSRLTGTLAAAQLLPGQLSDYYTQSNKVTDVLGSVVGIQAELQRQIDADRLADTALQIMTISDMHLEANYPLVAAYAASYGVDLILNTGDEAEFGTPPELTPTYLDAMRALTDTTPMLWVSGNHDSPAVEDVMRTVPGVTVLGDSNATDDGYEVSASEVQAYGLRIAGIADPRVYGAPGEYGSDDLDVVDELQRSAVDQAMETADVGHLDGGAAASVPRYDVFLAHEPVALERLRELLPGQIRQTDAGHTHQQNASDEIQDGTELDLVEGSTGAGGLDNIARGTRRPPTEFSIESVGADCQFTRVIRFQIRSGDARPAALADPGVMAQAYGRDVTASTVYFRPQDVGPDRRCGDGPGRR</sequence>
<feature type="transmembrane region" description="Helical" evidence="1">
    <location>
        <begin position="151"/>
        <end position="170"/>
    </location>
</feature>
<dbReference type="OMA" id="HLEANYP"/>
<dbReference type="EMBL" id="FO203431">
    <property type="protein sequence ID" value="CCH88486.1"/>
    <property type="molecule type" value="Genomic_DNA"/>
</dbReference>
<reference evidence="3 4" key="1">
    <citation type="journal article" date="2012" name="J. Bacteriol.">
        <title>Genome Sequence of Radiation-Resistant Modestobacter marinus Strain BC501, a Representative Actinobacterium That Thrives on Calcareous Stone Surfaces.</title>
        <authorList>
            <person name="Normand P."/>
            <person name="Gury J."/>
            <person name="Pujic P."/>
            <person name="Chouaia B."/>
            <person name="Crotti E."/>
            <person name="Brusetti L."/>
            <person name="Daffonchio D."/>
            <person name="Vacherie B."/>
            <person name="Barbe V."/>
            <person name="Medigue C."/>
            <person name="Calteau A."/>
            <person name="Ghodhbane-Gtari F."/>
            <person name="Essoussi I."/>
            <person name="Nouioui I."/>
            <person name="Abbassi-Ghozzi I."/>
            <person name="Gtari M."/>
        </authorList>
    </citation>
    <scope>NUCLEOTIDE SEQUENCE [LARGE SCALE GENOMIC DNA]</scope>
    <source>
        <strain evidence="4">BC 501</strain>
    </source>
</reference>
<evidence type="ECO:0000313" key="3">
    <source>
        <dbReference type="EMBL" id="CCH88486.1"/>
    </source>
</evidence>
<organism evidence="3 4">
    <name type="scientific">Modestobacter italicus (strain DSM 44449 / CECT 9708 / BC 501)</name>
    <dbReference type="NCBI Taxonomy" id="2732864"/>
    <lineage>
        <taxon>Bacteria</taxon>
        <taxon>Bacillati</taxon>
        <taxon>Actinomycetota</taxon>
        <taxon>Actinomycetes</taxon>
        <taxon>Geodermatophilales</taxon>
        <taxon>Geodermatophilaceae</taxon>
        <taxon>Modestobacter</taxon>
    </lineage>
</organism>
<gene>
    <name evidence="3" type="ordered locus">MODMU_3060</name>
</gene>
<proteinExistence type="predicted"/>
<evidence type="ECO:0000313" key="4">
    <source>
        <dbReference type="Proteomes" id="UP000006461"/>
    </source>
</evidence>
<keyword evidence="1" id="KW-1133">Transmembrane helix</keyword>
<protein>
    <submittedName>
        <fullName evidence="3">Metallophosphoesterase</fullName>
    </submittedName>
</protein>
<dbReference type="eggNOG" id="COG1408">
    <property type="taxonomic scope" value="Bacteria"/>
</dbReference>
<dbReference type="PATRIC" id="fig|477641.3.peg.2914"/>